<feature type="transmembrane region" description="Helical" evidence="8">
    <location>
        <begin position="105"/>
        <end position="127"/>
    </location>
</feature>
<feature type="transmembrane region" description="Helical" evidence="8">
    <location>
        <begin position="317"/>
        <end position="341"/>
    </location>
</feature>
<feature type="transmembrane region" description="Helical" evidence="8">
    <location>
        <begin position="226"/>
        <end position="248"/>
    </location>
</feature>
<proteinExistence type="inferred from homology"/>
<dbReference type="InterPro" id="IPR036259">
    <property type="entry name" value="MFS_trans_sf"/>
</dbReference>
<feature type="transmembrane region" description="Helical" evidence="8">
    <location>
        <begin position="362"/>
        <end position="383"/>
    </location>
</feature>
<evidence type="ECO:0000256" key="3">
    <source>
        <dbReference type="ARBA" id="ARBA00022448"/>
    </source>
</evidence>
<dbReference type="OrthoDB" id="413079at2759"/>
<feature type="transmembrane region" description="Helical" evidence="8">
    <location>
        <begin position="77"/>
        <end position="99"/>
    </location>
</feature>
<dbReference type="InterPro" id="IPR020846">
    <property type="entry name" value="MFS_dom"/>
</dbReference>
<feature type="transmembrane region" description="Helical" evidence="8">
    <location>
        <begin position="161"/>
        <end position="183"/>
    </location>
</feature>
<comment type="subcellular location">
    <subcellularLocation>
        <location evidence="1">Endomembrane system</location>
        <topology evidence="1">Multi-pass membrane protein</topology>
    </subcellularLocation>
</comment>
<dbReference type="GO" id="GO:0022857">
    <property type="term" value="F:transmembrane transporter activity"/>
    <property type="evidence" value="ECO:0007669"/>
    <property type="project" value="InterPro"/>
</dbReference>
<reference evidence="10" key="1">
    <citation type="submission" date="2021-09" db="EMBL/GenBank/DDBJ databases">
        <title>A high-quality genome of the endoparasitic fungus Hirsutella rhossiliensis with a comparison of Hirsutella genomes reveals transposable elements contributing to genome size variation.</title>
        <authorList>
            <person name="Lin R."/>
            <person name="Jiao Y."/>
            <person name="Sun X."/>
            <person name="Ling J."/>
            <person name="Xie B."/>
            <person name="Cheng X."/>
        </authorList>
    </citation>
    <scope>NUCLEOTIDE SEQUENCE</scope>
    <source>
        <strain evidence="10">HR02</strain>
    </source>
</reference>
<feature type="region of interest" description="Disordered" evidence="7">
    <location>
        <begin position="1"/>
        <end position="63"/>
    </location>
</feature>
<dbReference type="GeneID" id="68349141"/>
<comment type="caution">
    <text evidence="10">The sequence shown here is derived from an EMBL/GenBank/DDBJ whole genome shotgun (WGS) entry which is preliminary data.</text>
</comment>
<keyword evidence="5 8" id="KW-1133">Transmembrane helix</keyword>
<feature type="compositionally biased region" description="Basic and acidic residues" evidence="7">
    <location>
        <begin position="24"/>
        <end position="53"/>
    </location>
</feature>
<evidence type="ECO:0000256" key="5">
    <source>
        <dbReference type="ARBA" id="ARBA00022989"/>
    </source>
</evidence>
<dbReference type="AlphaFoldDB" id="A0A9P8SMZ6"/>
<evidence type="ECO:0000256" key="7">
    <source>
        <dbReference type="SAM" id="MobiDB-lite"/>
    </source>
</evidence>
<evidence type="ECO:0000313" key="11">
    <source>
        <dbReference type="Proteomes" id="UP000824596"/>
    </source>
</evidence>
<evidence type="ECO:0000313" key="10">
    <source>
        <dbReference type="EMBL" id="KAH0967370.1"/>
    </source>
</evidence>
<sequence length="406" mass="44163">MIATSTTTIELEEIGLPAQPAPAEHPDSRVGREWGIDKRSEPNRLGESEHRDPSPTPAARAPEKWNEPRRNLYRLGAAFWCFFVMGANDAVYGALIPYLESYYNLTYLVVSLVFLSPFVGYVSSAILNNHLHHKLGQRGIGILCGSCHLAAYVIIAAHPPYVALVFAFTLAGFGNGVADAAWNAWVGNLANSSELLGFLHALYGAGGVVSPLIATTLVTRANLEWYSVYYIMIGFAAVELISLALAFWDSNGATYRRESSESWEGSESGLCNTLFRMPAARVTWVAALFLLCYVGVEVALGGWIVTFMLRERHAGAFASGMSAVGFWLGITVGRAVLGFVTPRLGVKMSTASYMGAVMALELIFWLVPQFYVSAVAVSLQGFFLGPMFPNAVLHNHPVFESFNPSS</sequence>
<evidence type="ECO:0000256" key="1">
    <source>
        <dbReference type="ARBA" id="ARBA00004127"/>
    </source>
</evidence>
<protein>
    <submittedName>
        <fullName evidence="10">Major facilitator superfamily domain-containing protein</fullName>
    </submittedName>
</protein>
<gene>
    <name evidence="10" type="ORF">HRG_00012</name>
</gene>
<accession>A0A9P8SMZ6</accession>
<dbReference type="SUPFAM" id="SSF103473">
    <property type="entry name" value="MFS general substrate transporter"/>
    <property type="match status" value="1"/>
</dbReference>
<name>A0A9P8SMZ6_9HYPO</name>
<dbReference type="InterPro" id="IPR011701">
    <property type="entry name" value="MFS"/>
</dbReference>
<keyword evidence="11" id="KW-1185">Reference proteome</keyword>
<dbReference type="Proteomes" id="UP000824596">
    <property type="component" value="Unassembled WGS sequence"/>
</dbReference>
<dbReference type="PANTHER" id="PTHR23514">
    <property type="entry name" value="BYPASS OF STOP CODON PROTEIN 6"/>
    <property type="match status" value="1"/>
</dbReference>
<dbReference type="PROSITE" id="PS50850">
    <property type="entry name" value="MFS"/>
    <property type="match status" value="1"/>
</dbReference>
<dbReference type="GO" id="GO:0016020">
    <property type="term" value="C:membrane"/>
    <property type="evidence" value="ECO:0007669"/>
    <property type="project" value="TreeGrafter"/>
</dbReference>
<keyword evidence="6 8" id="KW-0472">Membrane</keyword>
<evidence type="ECO:0000256" key="4">
    <source>
        <dbReference type="ARBA" id="ARBA00022692"/>
    </source>
</evidence>
<evidence type="ECO:0000256" key="8">
    <source>
        <dbReference type="SAM" id="Phobius"/>
    </source>
</evidence>
<dbReference type="EMBL" id="JAIZPD010000001">
    <property type="protein sequence ID" value="KAH0967370.1"/>
    <property type="molecule type" value="Genomic_DNA"/>
</dbReference>
<evidence type="ECO:0000256" key="6">
    <source>
        <dbReference type="ARBA" id="ARBA00023136"/>
    </source>
</evidence>
<evidence type="ECO:0000259" key="9">
    <source>
        <dbReference type="PROSITE" id="PS50850"/>
    </source>
</evidence>
<dbReference type="Pfam" id="PF07690">
    <property type="entry name" value="MFS_1"/>
    <property type="match status" value="1"/>
</dbReference>
<dbReference type="InterPro" id="IPR051788">
    <property type="entry name" value="MFS_Transporter"/>
</dbReference>
<dbReference type="PANTHER" id="PTHR23514:SF3">
    <property type="entry name" value="BYPASS OF STOP CODON PROTEIN 6"/>
    <property type="match status" value="1"/>
</dbReference>
<keyword evidence="4 8" id="KW-0812">Transmembrane</keyword>
<organism evidence="10 11">
    <name type="scientific">Hirsutella rhossiliensis</name>
    <dbReference type="NCBI Taxonomy" id="111463"/>
    <lineage>
        <taxon>Eukaryota</taxon>
        <taxon>Fungi</taxon>
        <taxon>Dikarya</taxon>
        <taxon>Ascomycota</taxon>
        <taxon>Pezizomycotina</taxon>
        <taxon>Sordariomycetes</taxon>
        <taxon>Hypocreomycetidae</taxon>
        <taxon>Hypocreales</taxon>
        <taxon>Ophiocordycipitaceae</taxon>
        <taxon>Hirsutella</taxon>
    </lineage>
</organism>
<feature type="transmembrane region" description="Helical" evidence="8">
    <location>
        <begin position="282"/>
        <end position="305"/>
    </location>
</feature>
<dbReference type="Gene3D" id="1.20.1250.20">
    <property type="entry name" value="MFS general substrate transporter like domains"/>
    <property type="match status" value="2"/>
</dbReference>
<dbReference type="GO" id="GO:0012505">
    <property type="term" value="C:endomembrane system"/>
    <property type="evidence" value="ECO:0007669"/>
    <property type="project" value="UniProtKB-SubCell"/>
</dbReference>
<evidence type="ECO:0000256" key="2">
    <source>
        <dbReference type="ARBA" id="ARBA00008335"/>
    </source>
</evidence>
<dbReference type="FunFam" id="1.20.1250.20:FF:000308">
    <property type="entry name" value="MFS efflux transporter"/>
    <property type="match status" value="1"/>
</dbReference>
<feature type="transmembrane region" description="Helical" evidence="8">
    <location>
        <begin position="195"/>
        <end position="214"/>
    </location>
</feature>
<feature type="transmembrane region" description="Helical" evidence="8">
    <location>
        <begin position="139"/>
        <end position="155"/>
    </location>
</feature>
<dbReference type="RefSeq" id="XP_044724883.1">
    <property type="nucleotide sequence ID" value="XM_044858483.1"/>
</dbReference>
<feature type="domain" description="Major facilitator superfamily (MFS) profile" evidence="9">
    <location>
        <begin position="74"/>
        <end position="406"/>
    </location>
</feature>
<keyword evidence="3" id="KW-0813">Transport</keyword>
<comment type="similarity">
    <text evidence="2">Belongs to the major facilitator superfamily.</text>
</comment>